<sequence>MPRRGALVLIALVPKVCWPVYCFLEVSVQTSSLSLRCQKRGFTLLAAWRSQMKAITARSSTAGNQKKKKKDVQDL</sequence>
<evidence type="ECO:0000313" key="3">
    <source>
        <dbReference type="EMBL" id="ORY98175.1"/>
    </source>
</evidence>
<keyword evidence="2" id="KW-0732">Signal</keyword>
<dbReference type="EMBL" id="MCGN01000004">
    <property type="protein sequence ID" value="ORY98175.1"/>
    <property type="molecule type" value="Genomic_DNA"/>
</dbReference>
<accession>A0A1X2HGT0</accession>
<dbReference type="AlphaFoldDB" id="A0A1X2HGT0"/>
<feature type="region of interest" description="Disordered" evidence="1">
    <location>
        <begin position="56"/>
        <end position="75"/>
    </location>
</feature>
<protein>
    <recommendedName>
        <fullName evidence="5">Secreted protein</fullName>
    </recommendedName>
</protein>
<feature type="compositionally biased region" description="Basic residues" evidence="1">
    <location>
        <begin position="65"/>
        <end position="75"/>
    </location>
</feature>
<feature type="non-terminal residue" evidence="3">
    <location>
        <position position="75"/>
    </location>
</feature>
<feature type="signal peptide" evidence="2">
    <location>
        <begin position="1"/>
        <end position="22"/>
    </location>
</feature>
<organism evidence="3 4">
    <name type="scientific">Syncephalastrum racemosum</name>
    <name type="common">Filamentous fungus</name>
    <dbReference type="NCBI Taxonomy" id="13706"/>
    <lineage>
        <taxon>Eukaryota</taxon>
        <taxon>Fungi</taxon>
        <taxon>Fungi incertae sedis</taxon>
        <taxon>Mucoromycota</taxon>
        <taxon>Mucoromycotina</taxon>
        <taxon>Mucoromycetes</taxon>
        <taxon>Mucorales</taxon>
        <taxon>Syncephalastraceae</taxon>
        <taxon>Syncephalastrum</taxon>
    </lineage>
</organism>
<evidence type="ECO:0000313" key="4">
    <source>
        <dbReference type="Proteomes" id="UP000242180"/>
    </source>
</evidence>
<feature type="chain" id="PRO_5012168378" description="Secreted protein" evidence="2">
    <location>
        <begin position="23"/>
        <end position="75"/>
    </location>
</feature>
<keyword evidence="4" id="KW-1185">Reference proteome</keyword>
<gene>
    <name evidence="3" type="ORF">BCR43DRAFT_490989</name>
</gene>
<dbReference type="InParanoid" id="A0A1X2HGT0"/>
<comment type="caution">
    <text evidence="3">The sequence shown here is derived from an EMBL/GenBank/DDBJ whole genome shotgun (WGS) entry which is preliminary data.</text>
</comment>
<proteinExistence type="predicted"/>
<evidence type="ECO:0000256" key="2">
    <source>
        <dbReference type="SAM" id="SignalP"/>
    </source>
</evidence>
<name>A0A1X2HGT0_SYNRA</name>
<evidence type="ECO:0000256" key="1">
    <source>
        <dbReference type="SAM" id="MobiDB-lite"/>
    </source>
</evidence>
<reference evidence="3 4" key="1">
    <citation type="submission" date="2016-07" db="EMBL/GenBank/DDBJ databases">
        <title>Pervasive Adenine N6-methylation of Active Genes in Fungi.</title>
        <authorList>
            <consortium name="DOE Joint Genome Institute"/>
            <person name="Mondo S.J."/>
            <person name="Dannebaum R.O."/>
            <person name="Kuo R.C."/>
            <person name="Labutti K."/>
            <person name="Haridas S."/>
            <person name="Kuo A."/>
            <person name="Salamov A."/>
            <person name="Ahrendt S.R."/>
            <person name="Lipzen A."/>
            <person name="Sullivan W."/>
            <person name="Andreopoulos W.B."/>
            <person name="Clum A."/>
            <person name="Lindquist E."/>
            <person name="Daum C."/>
            <person name="Ramamoorthy G.K."/>
            <person name="Gryganskyi A."/>
            <person name="Culley D."/>
            <person name="Magnuson J.K."/>
            <person name="James T.Y."/>
            <person name="O'Malley M.A."/>
            <person name="Stajich J.E."/>
            <person name="Spatafora J.W."/>
            <person name="Visel A."/>
            <person name="Grigoriev I.V."/>
        </authorList>
    </citation>
    <scope>NUCLEOTIDE SEQUENCE [LARGE SCALE GENOMIC DNA]</scope>
    <source>
        <strain evidence="3 4">NRRL 2496</strain>
    </source>
</reference>
<dbReference type="Proteomes" id="UP000242180">
    <property type="component" value="Unassembled WGS sequence"/>
</dbReference>
<evidence type="ECO:0008006" key="5">
    <source>
        <dbReference type="Google" id="ProtNLM"/>
    </source>
</evidence>